<evidence type="ECO:0000313" key="1">
    <source>
        <dbReference type="EMBL" id="VAW82054.1"/>
    </source>
</evidence>
<sequence>MSHKDAAETPAVMNVRELGMDALQVLLGEYGLHCKKVADRCDIPGSFWGESEAGLVGTQLLLRDDTPVHSALHEACHFICMTPDRREGLHTDA</sequence>
<reference evidence="1" key="1">
    <citation type="submission" date="2018-06" db="EMBL/GenBank/DDBJ databases">
        <authorList>
            <person name="Zhirakovskaya E."/>
        </authorList>
    </citation>
    <scope>NUCLEOTIDE SEQUENCE</scope>
</reference>
<accession>A0A3B0ZL39</accession>
<protein>
    <recommendedName>
        <fullName evidence="2">IrrE N-terminal-like domain-containing protein</fullName>
    </recommendedName>
</protein>
<feature type="non-terminal residue" evidence="1">
    <location>
        <position position="93"/>
    </location>
</feature>
<dbReference type="EMBL" id="UOFM01000444">
    <property type="protein sequence ID" value="VAW82054.1"/>
    <property type="molecule type" value="Genomic_DNA"/>
</dbReference>
<evidence type="ECO:0008006" key="2">
    <source>
        <dbReference type="Google" id="ProtNLM"/>
    </source>
</evidence>
<proteinExistence type="predicted"/>
<gene>
    <name evidence="1" type="ORF">MNBD_GAMMA14-2469</name>
</gene>
<name>A0A3B0ZL39_9ZZZZ</name>
<dbReference type="AlphaFoldDB" id="A0A3B0ZL39"/>
<organism evidence="1">
    <name type="scientific">hydrothermal vent metagenome</name>
    <dbReference type="NCBI Taxonomy" id="652676"/>
    <lineage>
        <taxon>unclassified sequences</taxon>
        <taxon>metagenomes</taxon>
        <taxon>ecological metagenomes</taxon>
    </lineage>
</organism>